<keyword evidence="3" id="KW-1185">Reference proteome</keyword>
<accession>A0A023B8H9</accession>
<dbReference type="Proteomes" id="UP000019763">
    <property type="component" value="Unassembled WGS sequence"/>
</dbReference>
<dbReference type="GeneID" id="22912206"/>
<comment type="caution">
    <text evidence="2">The sequence shown here is derived from an EMBL/GenBank/DDBJ whole genome shotgun (WGS) entry which is preliminary data.</text>
</comment>
<proteinExistence type="predicted"/>
<name>A0A023B8H9_GRENI</name>
<reference evidence="2" key="1">
    <citation type="submission" date="2013-12" db="EMBL/GenBank/DDBJ databases">
        <authorList>
            <person name="Omoto C.K."/>
            <person name="Sibley D."/>
            <person name="Venepally P."/>
            <person name="Hadjithomas M."/>
            <person name="Karamycheva S."/>
            <person name="Brunk B."/>
            <person name="Roos D."/>
            <person name="Caler E."/>
            <person name="Lorenzi H."/>
        </authorList>
    </citation>
    <scope>NUCLEOTIDE SEQUENCE</scope>
</reference>
<feature type="region of interest" description="Disordered" evidence="1">
    <location>
        <begin position="261"/>
        <end position="296"/>
    </location>
</feature>
<evidence type="ECO:0000313" key="2">
    <source>
        <dbReference type="EMBL" id="EZG69098.1"/>
    </source>
</evidence>
<protein>
    <submittedName>
        <fullName evidence="2">Uncharacterized protein</fullName>
    </submittedName>
</protein>
<organism evidence="2 3">
    <name type="scientific">Gregarina niphandrodes</name>
    <name type="common">Septate eugregarine</name>
    <dbReference type="NCBI Taxonomy" id="110365"/>
    <lineage>
        <taxon>Eukaryota</taxon>
        <taxon>Sar</taxon>
        <taxon>Alveolata</taxon>
        <taxon>Apicomplexa</taxon>
        <taxon>Conoidasida</taxon>
        <taxon>Gregarinasina</taxon>
        <taxon>Eugregarinorida</taxon>
        <taxon>Gregarinidae</taxon>
        <taxon>Gregarina</taxon>
    </lineage>
</organism>
<evidence type="ECO:0000256" key="1">
    <source>
        <dbReference type="SAM" id="MobiDB-lite"/>
    </source>
</evidence>
<feature type="region of interest" description="Disordered" evidence="1">
    <location>
        <begin position="202"/>
        <end position="228"/>
    </location>
</feature>
<dbReference type="AlphaFoldDB" id="A0A023B8H9"/>
<dbReference type="EMBL" id="AFNH02000455">
    <property type="protein sequence ID" value="EZG69098.1"/>
    <property type="molecule type" value="Genomic_DNA"/>
</dbReference>
<gene>
    <name evidence="2" type="ORF">GNI_060050</name>
</gene>
<dbReference type="VEuPathDB" id="CryptoDB:GNI_060050"/>
<sequence length="296" mass="33034">MCVKGKPKLKIVESRLMVEGPDGAMVPLASSECFATEKWGVVSCKSDLVEDKDHCWAWNDFAGKMFAQRTCHLSGPDPKKTYAIPEINVVKLRNLVENCVLPVEELKEVEKEVLSILGDKGWYIANDDQVYVYMGFRKSFLKIREGLRPIVVPWCPQLERRSHKSPVGNVELGSVRQEAEKRTRHYFEKLKAVTRAEVRFTTEHSGDTTDDEIDTEPAAQRSADHWPGGAWETASTWVLPPRHDPSLFLPGAMNRAPARSLSCAADTGKPDLPAVVPVRGQWRSSSGRTPAPQAPT</sequence>
<evidence type="ECO:0000313" key="3">
    <source>
        <dbReference type="Proteomes" id="UP000019763"/>
    </source>
</evidence>
<dbReference type="RefSeq" id="XP_011134503.1">
    <property type="nucleotide sequence ID" value="XM_011136201.1"/>
</dbReference>